<keyword evidence="2" id="KW-0378">Hydrolase</keyword>
<protein>
    <submittedName>
        <fullName evidence="2">Endonuclease</fullName>
    </submittedName>
</protein>
<dbReference type="Proteomes" id="UP000298565">
    <property type="component" value="Segment"/>
</dbReference>
<dbReference type="Pfam" id="PF10544">
    <property type="entry name" value="T5orf172"/>
    <property type="match status" value="1"/>
</dbReference>
<evidence type="ECO:0000259" key="1">
    <source>
        <dbReference type="Pfam" id="PF10544"/>
    </source>
</evidence>
<keyword evidence="3" id="KW-1185">Reference proteome</keyword>
<keyword evidence="2" id="KW-0255">Endonuclease</keyword>
<organism evidence="2 3">
    <name type="scientific">Klebsiella phage vB_KpnS_FZ41</name>
    <dbReference type="NCBI Taxonomy" id="2530030"/>
    <lineage>
        <taxon>Viruses</taxon>
        <taxon>Duplodnaviria</taxon>
        <taxon>Heunggongvirae</taxon>
        <taxon>Uroviricota</taxon>
        <taxon>Caudoviricetes</taxon>
        <taxon>Demerecviridae</taxon>
        <taxon>Sugarlandvirus</taxon>
        <taxon>Sugarlandvirus FZ41</taxon>
    </lineage>
</organism>
<feature type="domain" description="Bacteriophage T5 Orf172 DNA-binding" evidence="1">
    <location>
        <begin position="3"/>
        <end position="103"/>
    </location>
</feature>
<sequence length="129" mass="15276">MYFVYIFANEDQRLIPRRTKVGYSRDPFYRLKSLQLHRLPHRGLQDIVIHSIYIIDDASEFSAKLLEKAAHKKFKPMRVNFGDKFDGHTEWFDVEPHVIEKFFLSVGAKQVPIDKLIAQEQKVRKSTKK</sequence>
<evidence type="ECO:0000313" key="2">
    <source>
        <dbReference type="EMBL" id="QCG76516.1"/>
    </source>
</evidence>
<dbReference type="InterPro" id="IPR018306">
    <property type="entry name" value="Phage_T5_Orf172_DNA-bd"/>
</dbReference>
<evidence type="ECO:0000313" key="3">
    <source>
        <dbReference type="Proteomes" id="UP000298565"/>
    </source>
</evidence>
<accession>A0A4D6T3W9</accession>
<proteinExistence type="predicted"/>
<keyword evidence="2" id="KW-0540">Nuclease</keyword>
<gene>
    <name evidence="2" type="ORF">FZ41_1</name>
</gene>
<dbReference type="EMBL" id="MK521907">
    <property type="protein sequence ID" value="QCG76516.1"/>
    <property type="molecule type" value="Genomic_DNA"/>
</dbReference>
<reference evidence="2 3" key="1">
    <citation type="submission" date="2019-02" db="EMBL/GenBank/DDBJ databases">
        <authorList>
            <person name="Zurabov F.M."/>
            <person name="Zhilenkov E.L."/>
            <person name="Shagin D.A."/>
            <person name="Shelenkov A.A."/>
            <person name="Mikhaylova Y.V."/>
        </authorList>
    </citation>
    <scope>NUCLEOTIDE SEQUENCE [LARGE SCALE GENOMIC DNA]</scope>
</reference>
<name>A0A4D6T3W9_9CAUD</name>
<dbReference type="GO" id="GO:0004519">
    <property type="term" value="F:endonuclease activity"/>
    <property type="evidence" value="ECO:0007669"/>
    <property type="project" value="UniProtKB-KW"/>
</dbReference>